<evidence type="ECO:0000256" key="1">
    <source>
        <dbReference type="SAM" id="Phobius"/>
    </source>
</evidence>
<name>A0A382QRD1_9ZZZZ</name>
<feature type="transmembrane region" description="Helical" evidence="1">
    <location>
        <begin position="137"/>
        <end position="154"/>
    </location>
</feature>
<proteinExistence type="predicted"/>
<dbReference type="EMBL" id="UINC01116037">
    <property type="protein sequence ID" value="SVC87497.1"/>
    <property type="molecule type" value="Genomic_DNA"/>
</dbReference>
<keyword evidence="1" id="KW-0812">Transmembrane</keyword>
<sequence>MLTFEYLVAFSSIIVGLAIAKLLHALPSIFNKNSFSLTHSLFFVATMLDCVSWWWESLGFKIIEVWTGALFILYIAPFIGLYLVSDLLSSANPANIQSWKNHYFEIRFKLWLTQIVIFTFAMIQAFVYTTYFENTEILVIFIAWFAMIVVAITSKKEKTHLVISILYFLFIIMLVINDLEDENSLGEFWRLPS</sequence>
<feature type="transmembrane region" description="Helical" evidence="1">
    <location>
        <begin position="67"/>
        <end position="89"/>
    </location>
</feature>
<protein>
    <submittedName>
        <fullName evidence="2">Uncharacterized protein</fullName>
    </submittedName>
</protein>
<dbReference type="AlphaFoldDB" id="A0A382QRD1"/>
<gene>
    <name evidence="2" type="ORF">METZ01_LOCUS340351</name>
</gene>
<feature type="transmembrane region" description="Helical" evidence="1">
    <location>
        <begin position="161"/>
        <end position="179"/>
    </location>
</feature>
<accession>A0A382QRD1</accession>
<organism evidence="2">
    <name type="scientific">marine metagenome</name>
    <dbReference type="NCBI Taxonomy" id="408172"/>
    <lineage>
        <taxon>unclassified sequences</taxon>
        <taxon>metagenomes</taxon>
        <taxon>ecological metagenomes</taxon>
    </lineage>
</organism>
<keyword evidence="1" id="KW-0472">Membrane</keyword>
<feature type="transmembrane region" description="Helical" evidence="1">
    <location>
        <begin position="6"/>
        <end position="23"/>
    </location>
</feature>
<feature type="transmembrane region" description="Helical" evidence="1">
    <location>
        <begin position="110"/>
        <end position="131"/>
    </location>
</feature>
<reference evidence="2" key="1">
    <citation type="submission" date="2018-05" db="EMBL/GenBank/DDBJ databases">
        <authorList>
            <person name="Lanie J.A."/>
            <person name="Ng W.-L."/>
            <person name="Kazmierczak K.M."/>
            <person name="Andrzejewski T.M."/>
            <person name="Davidsen T.M."/>
            <person name="Wayne K.J."/>
            <person name="Tettelin H."/>
            <person name="Glass J.I."/>
            <person name="Rusch D."/>
            <person name="Podicherti R."/>
            <person name="Tsui H.-C.T."/>
            <person name="Winkler M.E."/>
        </authorList>
    </citation>
    <scope>NUCLEOTIDE SEQUENCE</scope>
</reference>
<keyword evidence="1" id="KW-1133">Transmembrane helix</keyword>
<evidence type="ECO:0000313" key="2">
    <source>
        <dbReference type="EMBL" id="SVC87497.1"/>
    </source>
</evidence>